<dbReference type="Pfam" id="PF13460">
    <property type="entry name" value="NAD_binding_10"/>
    <property type="match status" value="1"/>
</dbReference>
<feature type="domain" description="NAD(P)-binding" evidence="2">
    <location>
        <begin position="7"/>
        <end position="208"/>
    </location>
</feature>
<organism evidence="3 4">
    <name type="scientific">Diplodia intermedia</name>
    <dbReference type="NCBI Taxonomy" id="856260"/>
    <lineage>
        <taxon>Eukaryota</taxon>
        <taxon>Fungi</taxon>
        <taxon>Dikarya</taxon>
        <taxon>Ascomycota</taxon>
        <taxon>Pezizomycotina</taxon>
        <taxon>Dothideomycetes</taxon>
        <taxon>Dothideomycetes incertae sedis</taxon>
        <taxon>Botryosphaeriales</taxon>
        <taxon>Botryosphaeriaceae</taxon>
        <taxon>Diplodia</taxon>
    </lineage>
</organism>
<sequence length="221" mass="23769">MHFYILGGSGRTGQMVIDNALQRGHTVTAMVRSPDSLTPRTGLTVVKGTPLSQPDITASFLHPTRPDAVIVTLNAARVSDSPFAAPAAPPRMMADAHAHVAAAMQAHGVRKIVTMSAFGVAESGPNLPCAFRLVLRGTNMKYQFEDHDLVDAEMKMREGLEYVLVRPAMLGEGEERPVRTFGDEGVGAPWLAKVTRMSVAAFLVGACESDEWDCRTPVIAN</sequence>
<accession>A0ABR3T641</accession>
<proteinExistence type="inferred from homology"/>
<comment type="caution">
    <text evidence="3">The sequence shown here is derived from an EMBL/GenBank/DDBJ whole genome shotgun (WGS) entry which is preliminary data.</text>
</comment>
<name>A0ABR3T641_9PEZI</name>
<dbReference type="InterPro" id="IPR051606">
    <property type="entry name" value="Polyketide_Oxido-like"/>
</dbReference>
<gene>
    <name evidence="3" type="ORF">SLS58_010430</name>
</gene>
<dbReference type="SUPFAM" id="SSF51735">
    <property type="entry name" value="NAD(P)-binding Rossmann-fold domains"/>
    <property type="match status" value="1"/>
</dbReference>
<evidence type="ECO:0000313" key="3">
    <source>
        <dbReference type="EMBL" id="KAL1635035.1"/>
    </source>
</evidence>
<dbReference type="Gene3D" id="3.40.50.720">
    <property type="entry name" value="NAD(P)-binding Rossmann-like Domain"/>
    <property type="match status" value="1"/>
</dbReference>
<protein>
    <recommendedName>
        <fullName evidence="2">NAD(P)-binding domain-containing protein</fullName>
    </recommendedName>
</protein>
<comment type="similarity">
    <text evidence="1">Belongs to the avfA family.</text>
</comment>
<evidence type="ECO:0000259" key="2">
    <source>
        <dbReference type="Pfam" id="PF13460"/>
    </source>
</evidence>
<evidence type="ECO:0000256" key="1">
    <source>
        <dbReference type="ARBA" id="ARBA00038376"/>
    </source>
</evidence>
<dbReference type="InterPro" id="IPR036291">
    <property type="entry name" value="NAD(P)-bd_dom_sf"/>
</dbReference>
<dbReference type="EMBL" id="JAKEKT020000122">
    <property type="protein sequence ID" value="KAL1635035.1"/>
    <property type="molecule type" value="Genomic_DNA"/>
</dbReference>
<keyword evidence="4" id="KW-1185">Reference proteome</keyword>
<dbReference type="PANTHER" id="PTHR43355">
    <property type="entry name" value="FLAVIN REDUCTASE (NADPH)"/>
    <property type="match status" value="1"/>
</dbReference>
<evidence type="ECO:0000313" key="4">
    <source>
        <dbReference type="Proteomes" id="UP001521184"/>
    </source>
</evidence>
<dbReference type="PANTHER" id="PTHR43355:SF2">
    <property type="entry name" value="FLAVIN REDUCTASE (NADPH)"/>
    <property type="match status" value="1"/>
</dbReference>
<dbReference type="InterPro" id="IPR016040">
    <property type="entry name" value="NAD(P)-bd_dom"/>
</dbReference>
<dbReference type="Proteomes" id="UP001521184">
    <property type="component" value="Unassembled WGS sequence"/>
</dbReference>
<reference evidence="3 4" key="1">
    <citation type="journal article" date="2023" name="Plant Dis.">
        <title>First Report of Diplodia intermedia Causing Canker and Dieback Diseases on Apple Trees in Canada.</title>
        <authorList>
            <person name="Ellouze W."/>
            <person name="Ilyukhin E."/>
            <person name="Sulman M."/>
            <person name="Ali S."/>
        </authorList>
    </citation>
    <scope>NUCLEOTIDE SEQUENCE [LARGE SCALE GENOMIC DNA]</scope>
    <source>
        <strain evidence="3 4">M45-28</strain>
    </source>
</reference>